<feature type="transmembrane region" description="Helical" evidence="6">
    <location>
        <begin position="306"/>
        <end position="327"/>
    </location>
</feature>
<evidence type="ECO:0000256" key="2">
    <source>
        <dbReference type="ARBA" id="ARBA00022475"/>
    </source>
</evidence>
<keyword evidence="8" id="KW-1185">Reference proteome</keyword>
<feature type="transmembrane region" description="Helical" evidence="6">
    <location>
        <begin position="372"/>
        <end position="395"/>
    </location>
</feature>
<keyword evidence="4 6" id="KW-1133">Transmembrane helix</keyword>
<feature type="transmembrane region" description="Helical" evidence="6">
    <location>
        <begin position="240"/>
        <end position="266"/>
    </location>
</feature>
<feature type="transmembrane region" description="Helical" evidence="6">
    <location>
        <begin position="79"/>
        <end position="97"/>
    </location>
</feature>
<feature type="transmembrane region" description="Helical" evidence="6">
    <location>
        <begin position="40"/>
        <end position="58"/>
    </location>
</feature>
<sequence length="432" mass="46645">MHIFRTNRQFRALATSAFLSRIGSVLFNFVFLIYAQSLSFATAALSMVAIANMVPNFFTIPSGYLADRTSANRRLSMLLWLRVAQGLLYVVLALIIGNTASRVVFWVLLAINIASDVIADYTNGLVLHYEQHFLHTREEYQDAMGFTSGVGNIISIIFQAVGASLIVVLNHNYAIFGLINAASFVLAAAVLLQDRRHFQAADAAENDAAEKTPEPAAKAGKKSVLGGLMASMKVVLADRLILTMLLLAVLVNTLGTAIDGLSNVLLAQQHNLWFGSFSTTVAVIGIVSSVAMIGGSLLTHDGMQNFSLPTLTAITMFSLTLFAVNMFWWQNRYLMVAFMILVTYPVGKINPRLSSEIMIRVPASNLAATASVMQTCSLLGAPLGTVFFLGIANAINPQVAWVAYGVAAALITVLALVLARRERHLQAVKSAA</sequence>
<dbReference type="PANTHER" id="PTHR23513:SF6">
    <property type="entry name" value="MAJOR FACILITATOR SUPERFAMILY ASSOCIATED DOMAIN-CONTAINING PROTEIN"/>
    <property type="match status" value="1"/>
</dbReference>
<evidence type="ECO:0000256" key="5">
    <source>
        <dbReference type="ARBA" id="ARBA00023136"/>
    </source>
</evidence>
<feature type="transmembrane region" description="Helical" evidence="6">
    <location>
        <begin position="173"/>
        <end position="192"/>
    </location>
</feature>
<dbReference type="EMBL" id="AYYO01000017">
    <property type="protein sequence ID" value="KRM55570.1"/>
    <property type="molecule type" value="Genomic_DNA"/>
</dbReference>
<feature type="transmembrane region" description="Helical" evidence="6">
    <location>
        <begin position="143"/>
        <end position="167"/>
    </location>
</feature>
<proteinExistence type="predicted"/>
<dbReference type="Gene3D" id="1.20.1250.20">
    <property type="entry name" value="MFS general substrate transporter like domains"/>
    <property type="match status" value="1"/>
</dbReference>
<name>A0A0R1ZMJ4_9LACO</name>
<evidence type="ECO:0000313" key="8">
    <source>
        <dbReference type="Proteomes" id="UP000051679"/>
    </source>
</evidence>
<dbReference type="PATRIC" id="fig|1291052.5.peg.1205"/>
<dbReference type="AlphaFoldDB" id="A0A0R1ZMJ4"/>
<dbReference type="InterPro" id="IPR011701">
    <property type="entry name" value="MFS"/>
</dbReference>
<dbReference type="PANTHER" id="PTHR23513">
    <property type="entry name" value="INTEGRAL MEMBRANE EFFLUX PROTEIN-RELATED"/>
    <property type="match status" value="1"/>
</dbReference>
<dbReference type="OrthoDB" id="2989542at2"/>
<dbReference type="RefSeq" id="WP_082620470.1">
    <property type="nucleotide sequence ID" value="NZ_AYYO01000017.1"/>
</dbReference>
<keyword evidence="3 6" id="KW-0812">Transmembrane</keyword>
<dbReference type="InterPro" id="IPR036259">
    <property type="entry name" value="MFS_trans_sf"/>
</dbReference>
<reference evidence="7 8" key="1">
    <citation type="journal article" date="2015" name="Genome Announc.">
        <title>Expanding the biotechnology potential of lactobacilli through comparative genomics of 213 strains and associated genera.</title>
        <authorList>
            <person name="Sun Z."/>
            <person name="Harris H.M."/>
            <person name="McCann A."/>
            <person name="Guo C."/>
            <person name="Argimon S."/>
            <person name="Zhang W."/>
            <person name="Yang X."/>
            <person name="Jeffery I.B."/>
            <person name="Cooney J.C."/>
            <person name="Kagawa T.F."/>
            <person name="Liu W."/>
            <person name="Song Y."/>
            <person name="Salvetti E."/>
            <person name="Wrobel A."/>
            <person name="Rasinkangas P."/>
            <person name="Parkhill J."/>
            <person name="Rea M.C."/>
            <person name="O'Sullivan O."/>
            <person name="Ritari J."/>
            <person name="Douillard F.P."/>
            <person name="Paul Ross R."/>
            <person name="Yang R."/>
            <person name="Briner A.E."/>
            <person name="Felis G.E."/>
            <person name="de Vos W.M."/>
            <person name="Barrangou R."/>
            <person name="Klaenhammer T.R."/>
            <person name="Caufield P.W."/>
            <person name="Cui Y."/>
            <person name="Zhang H."/>
            <person name="O'Toole P.W."/>
        </authorList>
    </citation>
    <scope>NUCLEOTIDE SEQUENCE [LARGE SCALE GENOMIC DNA]</scope>
    <source>
        <strain evidence="7 8">DSM 20505</strain>
    </source>
</reference>
<evidence type="ECO:0000313" key="7">
    <source>
        <dbReference type="EMBL" id="KRM55570.1"/>
    </source>
</evidence>
<dbReference type="STRING" id="1291052.FC18_GL001187"/>
<feature type="transmembrane region" description="Helical" evidence="6">
    <location>
        <begin position="401"/>
        <end position="419"/>
    </location>
</feature>
<dbReference type="SUPFAM" id="SSF103473">
    <property type="entry name" value="MFS general substrate transporter"/>
    <property type="match status" value="1"/>
</dbReference>
<comment type="caution">
    <text evidence="7">The sequence shown here is derived from an EMBL/GenBank/DDBJ whole genome shotgun (WGS) entry which is preliminary data.</text>
</comment>
<dbReference type="Pfam" id="PF07690">
    <property type="entry name" value="MFS_1"/>
    <property type="match status" value="1"/>
</dbReference>
<protein>
    <submittedName>
        <fullName evidence="7">Major facilitator superfamily permease</fullName>
    </submittedName>
</protein>
<evidence type="ECO:0000256" key="3">
    <source>
        <dbReference type="ARBA" id="ARBA00022692"/>
    </source>
</evidence>
<evidence type="ECO:0000256" key="1">
    <source>
        <dbReference type="ARBA" id="ARBA00004651"/>
    </source>
</evidence>
<comment type="subcellular location">
    <subcellularLocation>
        <location evidence="1">Cell membrane</location>
        <topology evidence="1">Multi-pass membrane protein</topology>
    </subcellularLocation>
</comment>
<dbReference type="Proteomes" id="UP000051679">
    <property type="component" value="Unassembled WGS sequence"/>
</dbReference>
<gene>
    <name evidence="7" type="ORF">FC18_GL001187</name>
</gene>
<keyword evidence="2" id="KW-1003">Cell membrane</keyword>
<evidence type="ECO:0000256" key="6">
    <source>
        <dbReference type="SAM" id="Phobius"/>
    </source>
</evidence>
<dbReference type="GO" id="GO:0022857">
    <property type="term" value="F:transmembrane transporter activity"/>
    <property type="evidence" value="ECO:0007669"/>
    <property type="project" value="InterPro"/>
</dbReference>
<dbReference type="GO" id="GO:0005886">
    <property type="term" value="C:plasma membrane"/>
    <property type="evidence" value="ECO:0007669"/>
    <property type="project" value="UniProtKB-SubCell"/>
</dbReference>
<feature type="transmembrane region" description="Helical" evidence="6">
    <location>
        <begin position="333"/>
        <end position="351"/>
    </location>
</feature>
<evidence type="ECO:0000256" key="4">
    <source>
        <dbReference type="ARBA" id="ARBA00022989"/>
    </source>
</evidence>
<keyword evidence="5 6" id="KW-0472">Membrane</keyword>
<organism evidence="7 8">
    <name type="scientific">Lacticaseibacillus sharpeae JCM 1186 = DSM 20505</name>
    <dbReference type="NCBI Taxonomy" id="1291052"/>
    <lineage>
        <taxon>Bacteria</taxon>
        <taxon>Bacillati</taxon>
        <taxon>Bacillota</taxon>
        <taxon>Bacilli</taxon>
        <taxon>Lactobacillales</taxon>
        <taxon>Lactobacillaceae</taxon>
        <taxon>Lacticaseibacillus</taxon>
    </lineage>
</organism>
<feature type="transmembrane region" description="Helical" evidence="6">
    <location>
        <begin position="103"/>
        <end position="122"/>
    </location>
</feature>
<feature type="transmembrane region" description="Helical" evidence="6">
    <location>
        <begin position="272"/>
        <end position="294"/>
    </location>
</feature>
<feature type="transmembrane region" description="Helical" evidence="6">
    <location>
        <begin position="12"/>
        <end position="34"/>
    </location>
</feature>
<accession>A0A0R1ZMJ4</accession>